<reference evidence="3" key="1">
    <citation type="journal article" date="2019" name="Int. J. Syst. Evol. Microbiol.">
        <title>The Global Catalogue of Microorganisms (GCM) 10K type strain sequencing project: providing services to taxonomists for standard genome sequencing and annotation.</title>
        <authorList>
            <consortium name="The Broad Institute Genomics Platform"/>
            <consortium name="The Broad Institute Genome Sequencing Center for Infectious Disease"/>
            <person name="Wu L."/>
            <person name="Ma J."/>
        </authorList>
    </citation>
    <scope>NUCLEOTIDE SEQUENCE [LARGE SCALE GENOMIC DNA]</scope>
    <source>
        <strain evidence="3">JCM 16703</strain>
    </source>
</reference>
<keyword evidence="1" id="KW-0732">Signal</keyword>
<dbReference type="Proteomes" id="UP001501495">
    <property type="component" value="Unassembled WGS sequence"/>
</dbReference>
<evidence type="ECO:0000313" key="2">
    <source>
        <dbReference type="EMBL" id="GAA4126179.1"/>
    </source>
</evidence>
<comment type="caution">
    <text evidence="2">The sequence shown here is derived from an EMBL/GenBank/DDBJ whole genome shotgun (WGS) entry which is preliminary data.</text>
</comment>
<accession>A0ABP7XVB8</accession>
<proteinExistence type="predicted"/>
<organism evidence="2 3">
    <name type="scientific">Nocardioides fonticola</name>
    <dbReference type="NCBI Taxonomy" id="450363"/>
    <lineage>
        <taxon>Bacteria</taxon>
        <taxon>Bacillati</taxon>
        <taxon>Actinomycetota</taxon>
        <taxon>Actinomycetes</taxon>
        <taxon>Propionibacteriales</taxon>
        <taxon>Nocardioidaceae</taxon>
        <taxon>Nocardioides</taxon>
    </lineage>
</organism>
<evidence type="ECO:0000256" key="1">
    <source>
        <dbReference type="SAM" id="SignalP"/>
    </source>
</evidence>
<feature type="signal peptide" evidence="1">
    <location>
        <begin position="1"/>
        <end position="23"/>
    </location>
</feature>
<dbReference type="RefSeq" id="WP_344734802.1">
    <property type="nucleotide sequence ID" value="NZ_BAAAZH010000028.1"/>
</dbReference>
<name>A0ABP7XVB8_9ACTN</name>
<dbReference type="EMBL" id="BAAAZH010000028">
    <property type="protein sequence ID" value="GAA4126179.1"/>
    <property type="molecule type" value="Genomic_DNA"/>
</dbReference>
<sequence length="133" mass="14338">MPSRLKTTLALGAALGVTTFAFASVAVAGDPPSSGRIPCKGDSTADVRLRIDVDDSGRFNVIGVVFSDDSDIWSWRMLHNDDVSYKGEVQAKAADLSFRIQRSMVDLAGTDDIVFRAVNQTTNEVCRAEVVVD</sequence>
<protein>
    <submittedName>
        <fullName evidence="2">Uncharacterized protein</fullName>
    </submittedName>
</protein>
<keyword evidence="3" id="KW-1185">Reference proteome</keyword>
<gene>
    <name evidence="2" type="ORF">GCM10022215_35380</name>
</gene>
<feature type="chain" id="PRO_5045431982" evidence="1">
    <location>
        <begin position="24"/>
        <end position="133"/>
    </location>
</feature>
<evidence type="ECO:0000313" key="3">
    <source>
        <dbReference type="Proteomes" id="UP001501495"/>
    </source>
</evidence>